<feature type="non-terminal residue" evidence="1">
    <location>
        <position position="1"/>
    </location>
</feature>
<reference evidence="1" key="1">
    <citation type="submission" date="2018-05" db="EMBL/GenBank/DDBJ databases">
        <title>Draft genome of Mucuna pruriens seed.</title>
        <authorList>
            <person name="Nnadi N.E."/>
            <person name="Vos R."/>
            <person name="Hasami M.H."/>
            <person name="Devisetty U.K."/>
            <person name="Aguiy J.C."/>
        </authorList>
    </citation>
    <scope>NUCLEOTIDE SEQUENCE [LARGE SCALE GENOMIC DNA]</scope>
    <source>
        <strain evidence="1">JCA_2017</strain>
    </source>
</reference>
<accession>A0A371F8E3</accession>
<evidence type="ECO:0000313" key="1">
    <source>
        <dbReference type="EMBL" id="RDX74560.1"/>
    </source>
</evidence>
<sequence>VQDRVSSTSSRLSYSRPKPDWFLVSRDRIVESRSTLVSLRLSHFERLHAFDPEIERSFHRLRKIRHIVTLDSSSSDSIWNFENSNFTTDKSNFSDHQ</sequence>
<comment type="caution">
    <text evidence="1">The sequence shown here is derived from an EMBL/GenBank/DDBJ whole genome shotgun (WGS) entry which is preliminary data.</text>
</comment>
<dbReference type="EMBL" id="QJKJ01010138">
    <property type="protein sequence ID" value="RDX74560.1"/>
    <property type="molecule type" value="Genomic_DNA"/>
</dbReference>
<feature type="non-terminal residue" evidence="1">
    <location>
        <position position="97"/>
    </location>
</feature>
<proteinExistence type="predicted"/>
<name>A0A371F8E3_MUCPR</name>
<gene>
    <name evidence="1" type="ORF">CR513_45685</name>
</gene>
<dbReference type="Proteomes" id="UP000257109">
    <property type="component" value="Unassembled WGS sequence"/>
</dbReference>
<keyword evidence="2" id="KW-1185">Reference proteome</keyword>
<dbReference type="AlphaFoldDB" id="A0A371F8E3"/>
<protein>
    <submittedName>
        <fullName evidence="1">Uncharacterized protein</fullName>
    </submittedName>
</protein>
<evidence type="ECO:0000313" key="2">
    <source>
        <dbReference type="Proteomes" id="UP000257109"/>
    </source>
</evidence>
<organism evidence="1 2">
    <name type="scientific">Mucuna pruriens</name>
    <name type="common">Velvet bean</name>
    <name type="synonym">Dolichos pruriens</name>
    <dbReference type="NCBI Taxonomy" id="157652"/>
    <lineage>
        <taxon>Eukaryota</taxon>
        <taxon>Viridiplantae</taxon>
        <taxon>Streptophyta</taxon>
        <taxon>Embryophyta</taxon>
        <taxon>Tracheophyta</taxon>
        <taxon>Spermatophyta</taxon>
        <taxon>Magnoliopsida</taxon>
        <taxon>eudicotyledons</taxon>
        <taxon>Gunneridae</taxon>
        <taxon>Pentapetalae</taxon>
        <taxon>rosids</taxon>
        <taxon>fabids</taxon>
        <taxon>Fabales</taxon>
        <taxon>Fabaceae</taxon>
        <taxon>Papilionoideae</taxon>
        <taxon>50 kb inversion clade</taxon>
        <taxon>NPAAA clade</taxon>
        <taxon>indigoferoid/millettioid clade</taxon>
        <taxon>Phaseoleae</taxon>
        <taxon>Mucuna</taxon>
    </lineage>
</organism>